<feature type="transmembrane region" description="Helical" evidence="9">
    <location>
        <begin position="792"/>
        <end position="811"/>
    </location>
</feature>
<feature type="transmembrane region" description="Helical" evidence="9">
    <location>
        <begin position="143"/>
        <end position="165"/>
    </location>
</feature>
<feature type="transmembrane region" description="Helical" evidence="9">
    <location>
        <begin position="236"/>
        <end position="256"/>
    </location>
</feature>
<dbReference type="GO" id="GO:0022857">
    <property type="term" value="F:transmembrane transporter activity"/>
    <property type="evidence" value="ECO:0007669"/>
    <property type="project" value="InterPro"/>
</dbReference>
<protein>
    <recommendedName>
        <fullName evidence="10">Major facilitator superfamily (MFS) profile domain-containing protein</fullName>
    </recommendedName>
</protein>
<feature type="transmembrane region" description="Helical" evidence="9">
    <location>
        <begin position="309"/>
        <end position="330"/>
    </location>
</feature>
<organism evidence="11 12">
    <name type="scientific">Escallonia herrerae</name>
    <dbReference type="NCBI Taxonomy" id="1293975"/>
    <lineage>
        <taxon>Eukaryota</taxon>
        <taxon>Viridiplantae</taxon>
        <taxon>Streptophyta</taxon>
        <taxon>Embryophyta</taxon>
        <taxon>Tracheophyta</taxon>
        <taxon>Spermatophyta</taxon>
        <taxon>Magnoliopsida</taxon>
        <taxon>eudicotyledons</taxon>
        <taxon>Gunneridae</taxon>
        <taxon>Pentapetalae</taxon>
        <taxon>asterids</taxon>
        <taxon>campanulids</taxon>
        <taxon>Escalloniales</taxon>
        <taxon>Escalloniaceae</taxon>
        <taxon>Escallonia</taxon>
    </lineage>
</organism>
<evidence type="ECO:0000256" key="5">
    <source>
        <dbReference type="ARBA" id="ARBA00022692"/>
    </source>
</evidence>
<comment type="caution">
    <text evidence="11">The sequence shown here is derived from an EMBL/GenBank/DDBJ whole genome shotgun (WGS) entry which is preliminary data.</text>
</comment>
<feature type="transmembrane region" description="Helical" evidence="9">
    <location>
        <begin position="955"/>
        <end position="976"/>
    </location>
</feature>
<keyword evidence="5 9" id="KW-0812">Transmembrane</keyword>
<feature type="transmembrane region" description="Helical" evidence="9">
    <location>
        <begin position="407"/>
        <end position="432"/>
    </location>
</feature>
<dbReference type="Proteomes" id="UP001188597">
    <property type="component" value="Unassembled WGS sequence"/>
</dbReference>
<gene>
    <name evidence="11" type="ORF">RJ639_012870</name>
</gene>
<keyword evidence="6 9" id="KW-1133">Transmembrane helix</keyword>
<evidence type="ECO:0000256" key="4">
    <source>
        <dbReference type="ARBA" id="ARBA00022597"/>
    </source>
</evidence>
<evidence type="ECO:0000256" key="1">
    <source>
        <dbReference type="ARBA" id="ARBA00004141"/>
    </source>
</evidence>
<evidence type="ECO:0000256" key="8">
    <source>
        <dbReference type="ARBA" id="ARBA00044504"/>
    </source>
</evidence>
<feature type="transmembrane region" description="Helical" evidence="9">
    <location>
        <begin position="817"/>
        <end position="837"/>
    </location>
</feature>
<evidence type="ECO:0000256" key="7">
    <source>
        <dbReference type="ARBA" id="ARBA00023136"/>
    </source>
</evidence>
<dbReference type="PANTHER" id="PTHR43184:SF15">
    <property type="entry name" value="GLYCEROL-3-PHOSPHATE TRANSPORTER 1-RELATED"/>
    <property type="match status" value="1"/>
</dbReference>
<evidence type="ECO:0000259" key="10">
    <source>
        <dbReference type="PROSITE" id="PS50850"/>
    </source>
</evidence>
<dbReference type="InterPro" id="IPR036259">
    <property type="entry name" value="MFS_trans_sf"/>
</dbReference>
<dbReference type="Pfam" id="PF07690">
    <property type="entry name" value="MFS_1"/>
    <property type="match status" value="2"/>
</dbReference>
<evidence type="ECO:0000256" key="9">
    <source>
        <dbReference type="SAM" id="Phobius"/>
    </source>
</evidence>
<dbReference type="FunFam" id="1.20.1250.20:FF:000050">
    <property type="entry name" value="glucose-6-phosphate exchanger SLC37A2 isoform X1"/>
    <property type="match status" value="2"/>
</dbReference>
<evidence type="ECO:0000256" key="6">
    <source>
        <dbReference type="ARBA" id="ARBA00022989"/>
    </source>
</evidence>
<dbReference type="AlphaFoldDB" id="A0AA89ASV9"/>
<feature type="transmembrane region" description="Helical" evidence="9">
    <location>
        <begin position="378"/>
        <end position="395"/>
    </location>
</feature>
<dbReference type="PANTHER" id="PTHR43184">
    <property type="entry name" value="MAJOR FACILITATOR SUPERFAMILY TRANSPORTER 16, ISOFORM B"/>
    <property type="match status" value="1"/>
</dbReference>
<sequence>MGTLPEPAPVLDRRYSKPPGIQLLECMKKSSISFKTHQAIVLIVTFLAYASYHATRKTTSIVKTALDPQSLEVSLKTFPWHRAYLQRQTESKRVSWVLGSGWAPFNGSDGTALLGELDLAFLFVYAMGMYFSGHLGDRLNLRFFLTVGMVGTGLFTSLFGVGYWADVHVFYYYLMVQMLAGLFQSTGWPSVVAVVGNWFGKRKRGLIMGIWNAHTSVGNITGSLVASVLLKYGWGWSLVVPGVMIAFIGMVVFLFLSVSPDSVGANTDEDELHSLKKSGEEVTEPLLRSRLDDNESAVGFIEAWKIPGVAPFALCLFFAKLVAYTFLYWLPFYISHTAIDGKYLSNEAAGNLSTLFDVGGVVGGILAGHISDRLDARAITAASFMYCAIPALFLYRSYGHISMTVNIVLMLISGMFVNGPYALITTAVSADLGTHSSLKGNSRALATVTAIIDGTGSIGAAIGPLLTGYISATSWSAVFTMLMAAALVAGLLLTRLVVAEVGEKIHESRSQGSPASRSPTVEVEMKRSKSNVRLGGDELWECKSLSDPVVGISCDLCCLINYFDVSCGSVAITSSVLSFEVSEPAPAPARVPDRKYSKPPGIRLLECMKKSSVSFKTHQAIVLIVTFLAYASYHATRKTTSIVKSALDPQSLNVGLKTFPWQRAHLQRPVERKRVSWGLGSGWAPFSGSDGTALLGELDVAFLFVYAMGMYFSGHLGDRLNLRIFLTVGMVGTGLFTSLFGVGYWANVHVFYYYLIVQMLAGLFQSTGWPSVVAVVGNWFGKSKRGLIMGIWNAHTSVGNITGSLVASVLLKYGWGWSMVVPGVMIAFIGMVVFLFLPVSPDSVGANADEDELHSPKKAREEVAVPLLRSRSDDNQSAVGFIEAWKIPGVAPFAICLFFAKLVAYTFLYWLPFYISHTAIDGKYLSDEAAGNLSTLFDVGGVVGGILAGHMSDRLDARAITAASFMYCAVPALFFYRNYGHLSMTVNVILMLITGMFVNGPYALITTAVSADLGTHSSLKGNSRALATVTAIIDGTGSIGAAIGPLLTGYISATSWSAVFTMLMAAALVAGLLLTRLVVAEVGEKIHDSRSRGSPASRSPALKV</sequence>
<keyword evidence="4" id="KW-0762">Sugar transport</keyword>
<feature type="domain" description="Major facilitator superfamily (MFS) profile" evidence="10">
    <location>
        <begin position="624"/>
        <end position="1083"/>
    </location>
</feature>
<feature type="domain" description="Major facilitator superfamily (MFS) profile" evidence="10">
    <location>
        <begin position="43"/>
        <end position="502"/>
    </location>
</feature>
<accession>A0AA89ASV9</accession>
<proteinExistence type="inferred from homology"/>
<evidence type="ECO:0000313" key="12">
    <source>
        <dbReference type="Proteomes" id="UP001188597"/>
    </source>
</evidence>
<comment type="similarity">
    <text evidence="2">Belongs to the major facilitator superfamily. Organophosphate:Pi antiporter (OPA) (TC 2.A.1.4) family.</text>
</comment>
<dbReference type="InterPro" id="IPR020846">
    <property type="entry name" value="MFS_dom"/>
</dbReference>
<dbReference type="PROSITE" id="PS50850">
    <property type="entry name" value="MFS"/>
    <property type="match status" value="2"/>
</dbReference>
<feature type="transmembrane region" description="Helical" evidence="9">
    <location>
        <begin position="171"/>
        <end position="199"/>
    </location>
</feature>
<keyword evidence="7 9" id="KW-0472">Membrane</keyword>
<feature type="transmembrane region" description="Helical" evidence="9">
    <location>
        <begin position="693"/>
        <end position="712"/>
    </location>
</feature>
<feature type="transmembrane region" description="Helical" evidence="9">
    <location>
        <begin position="1059"/>
        <end position="1079"/>
    </location>
</feature>
<keyword evidence="12" id="KW-1185">Reference proteome</keyword>
<feature type="transmembrane region" description="Helical" evidence="9">
    <location>
        <begin position="930"/>
        <end position="948"/>
    </location>
</feature>
<feature type="transmembrane region" description="Helical" evidence="9">
    <location>
        <begin position="211"/>
        <end position="230"/>
    </location>
</feature>
<dbReference type="InterPro" id="IPR011701">
    <property type="entry name" value="MFS"/>
</dbReference>
<feature type="transmembrane region" description="Helical" evidence="9">
    <location>
        <begin position="350"/>
        <end position="371"/>
    </location>
</feature>
<name>A0AA89ASV9_9ASTE</name>
<dbReference type="GO" id="GO:0055062">
    <property type="term" value="P:phosphate ion homeostasis"/>
    <property type="evidence" value="ECO:0007669"/>
    <property type="project" value="TreeGrafter"/>
</dbReference>
<dbReference type="Gene3D" id="1.20.1250.20">
    <property type="entry name" value="MFS general substrate transporter like domains"/>
    <property type="match status" value="4"/>
</dbReference>
<dbReference type="SUPFAM" id="SSF103473">
    <property type="entry name" value="MFS general substrate transporter"/>
    <property type="match status" value="2"/>
</dbReference>
<feature type="transmembrane region" description="Helical" evidence="9">
    <location>
        <begin position="478"/>
        <end position="498"/>
    </location>
</feature>
<keyword evidence="3" id="KW-0813">Transport</keyword>
<feature type="transmembrane region" description="Helical" evidence="9">
    <location>
        <begin position="1025"/>
        <end position="1047"/>
    </location>
</feature>
<comment type="subcellular location">
    <subcellularLocation>
        <location evidence="1">Membrane</location>
        <topology evidence="1">Multi-pass membrane protein</topology>
    </subcellularLocation>
</comment>
<evidence type="ECO:0000256" key="3">
    <source>
        <dbReference type="ARBA" id="ARBA00022448"/>
    </source>
</evidence>
<reference evidence="11" key="1">
    <citation type="submission" date="2022-12" db="EMBL/GenBank/DDBJ databases">
        <title>Draft genome assemblies for two species of Escallonia (Escalloniales).</title>
        <authorList>
            <person name="Chanderbali A."/>
            <person name="Dervinis C."/>
            <person name="Anghel I."/>
            <person name="Soltis D."/>
            <person name="Soltis P."/>
            <person name="Zapata F."/>
        </authorList>
    </citation>
    <scope>NUCLEOTIDE SEQUENCE</scope>
    <source>
        <strain evidence="11">UCBG64.0493</strain>
        <tissue evidence="11">Leaf</tissue>
    </source>
</reference>
<feature type="transmembrane region" description="Helical" evidence="9">
    <location>
        <begin position="724"/>
        <end position="746"/>
    </location>
</feature>
<feature type="transmembrane region" description="Helical" evidence="9">
    <location>
        <begin position="752"/>
        <end position="780"/>
    </location>
</feature>
<feature type="transmembrane region" description="Helical" evidence="9">
    <location>
        <begin position="890"/>
        <end position="910"/>
    </location>
</feature>
<evidence type="ECO:0000256" key="2">
    <source>
        <dbReference type="ARBA" id="ARBA00009598"/>
    </source>
</evidence>
<dbReference type="EMBL" id="JAVXUP010001512">
    <property type="protein sequence ID" value="KAK3010756.1"/>
    <property type="molecule type" value="Genomic_DNA"/>
</dbReference>
<dbReference type="FunFam" id="1.20.1250.20:FF:000028">
    <property type="entry name" value="Sugar phosphate exchanger 3 isoform 1"/>
    <property type="match status" value="2"/>
</dbReference>
<evidence type="ECO:0000313" key="11">
    <source>
        <dbReference type="EMBL" id="KAK3010756.1"/>
    </source>
</evidence>
<feature type="transmembrane region" description="Helical" evidence="9">
    <location>
        <begin position="988"/>
        <end position="1013"/>
    </location>
</feature>
<feature type="transmembrane region" description="Helical" evidence="9">
    <location>
        <begin position="444"/>
        <end position="466"/>
    </location>
</feature>
<comment type="similarity">
    <text evidence="8">Belongs to the major facilitator superfamily. Phosphate:H(+) symporter (TC 2.A.1.9) family.</text>
</comment>
<dbReference type="GO" id="GO:0016020">
    <property type="term" value="C:membrane"/>
    <property type="evidence" value="ECO:0007669"/>
    <property type="project" value="UniProtKB-SubCell"/>
</dbReference>
<feature type="transmembrane region" description="Helical" evidence="9">
    <location>
        <begin position="112"/>
        <end position="131"/>
    </location>
</feature>